<feature type="non-terminal residue" evidence="2">
    <location>
        <position position="1"/>
    </location>
</feature>
<organism evidence="2">
    <name type="scientific">uncultured Rubrobacteraceae bacterium</name>
    <dbReference type="NCBI Taxonomy" id="349277"/>
    <lineage>
        <taxon>Bacteria</taxon>
        <taxon>Bacillati</taxon>
        <taxon>Actinomycetota</taxon>
        <taxon>Rubrobacteria</taxon>
        <taxon>Rubrobacterales</taxon>
        <taxon>Rubrobacteraceae</taxon>
        <taxon>environmental samples</taxon>
    </lineage>
</organism>
<gene>
    <name evidence="2" type="ORF">AVDCRST_MAG82-656</name>
</gene>
<proteinExistence type="predicted"/>
<protein>
    <submittedName>
        <fullName evidence="2">Uncharacterized protein</fullName>
    </submittedName>
</protein>
<reference evidence="2" key="1">
    <citation type="submission" date="2020-02" db="EMBL/GenBank/DDBJ databases">
        <authorList>
            <person name="Meier V. D."/>
        </authorList>
    </citation>
    <scope>NUCLEOTIDE SEQUENCE</scope>
    <source>
        <strain evidence="2">AVDCRST_MAG82</strain>
    </source>
</reference>
<feature type="region of interest" description="Disordered" evidence="1">
    <location>
        <begin position="1"/>
        <end position="39"/>
    </location>
</feature>
<feature type="non-terminal residue" evidence="2">
    <location>
        <position position="39"/>
    </location>
</feature>
<dbReference type="AlphaFoldDB" id="A0A6J4PBC8"/>
<accession>A0A6J4PBC8</accession>
<name>A0A6J4PBC8_9ACTN</name>
<evidence type="ECO:0000256" key="1">
    <source>
        <dbReference type="SAM" id="MobiDB-lite"/>
    </source>
</evidence>
<evidence type="ECO:0000313" key="2">
    <source>
        <dbReference type="EMBL" id="CAA9408646.1"/>
    </source>
</evidence>
<dbReference type="EMBL" id="CADCVA010000086">
    <property type="protein sequence ID" value="CAA9408646.1"/>
    <property type="molecule type" value="Genomic_DNA"/>
</dbReference>
<sequence>VDPDLDHAVSQRPPEPGNLRRPLGPDDSEPGPDPRGRGL</sequence>